<protein>
    <submittedName>
        <fullName evidence="2">Uncharacterized protein</fullName>
    </submittedName>
</protein>
<proteinExistence type="predicted"/>
<accession>A0A1R3KVF8</accession>
<dbReference type="Proteomes" id="UP000188268">
    <property type="component" value="Unassembled WGS sequence"/>
</dbReference>
<reference evidence="2 3" key="1">
    <citation type="submission" date="2013-09" db="EMBL/GenBank/DDBJ databases">
        <title>Corchorus capsularis genome sequencing.</title>
        <authorList>
            <person name="Alam M."/>
            <person name="Haque M.S."/>
            <person name="Islam M.S."/>
            <person name="Emdad E.M."/>
            <person name="Islam M.M."/>
            <person name="Ahmed B."/>
            <person name="Halim A."/>
            <person name="Hossen Q.M.M."/>
            <person name="Hossain M.Z."/>
            <person name="Ahmed R."/>
            <person name="Khan M.M."/>
            <person name="Islam R."/>
            <person name="Rashid M.M."/>
            <person name="Khan S.A."/>
            <person name="Rahman M.S."/>
            <person name="Alam M."/>
        </authorList>
    </citation>
    <scope>NUCLEOTIDE SEQUENCE [LARGE SCALE GENOMIC DNA]</scope>
    <source>
        <strain evidence="3">cv. CVL-1</strain>
        <tissue evidence="2">Whole seedling</tissue>
    </source>
</reference>
<evidence type="ECO:0000256" key="1">
    <source>
        <dbReference type="SAM" id="MobiDB-lite"/>
    </source>
</evidence>
<sequence>WEEEEEEGRSKRNTMGRQGGC</sequence>
<dbReference type="Gramene" id="OMP11029">
    <property type="protein sequence ID" value="OMP11029"/>
    <property type="gene ID" value="CCACVL1_00717"/>
</dbReference>
<evidence type="ECO:0000313" key="2">
    <source>
        <dbReference type="EMBL" id="OMP11029.1"/>
    </source>
</evidence>
<keyword evidence="3" id="KW-1185">Reference proteome</keyword>
<feature type="region of interest" description="Disordered" evidence="1">
    <location>
        <begin position="1"/>
        <end position="21"/>
    </location>
</feature>
<gene>
    <name evidence="2" type="ORF">CCACVL1_00717</name>
</gene>
<dbReference type="AlphaFoldDB" id="A0A1R3KVF8"/>
<dbReference type="EMBL" id="AWWV01001682">
    <property type="protein sequence ID" value="OMP11029.1"/>
    <property type="molecule type" value="Genomic_DNA"/>
</dbReference>
<evidence type="ECO:0000313" key="3">
    <source>
        <dbReference type="Proteomes" id="UP000188268"/>
    </source>
</evidence>
<comment type="caution">
    <text evidence="2">The sequence shown here is derived from an EMBL/GenBank/DDBJ whole genome shotgun (WGS) entry which is preliminary data.</text>
</comment>
<name>A0A1R3KVF8_COCAP</name>
<organism evidence="2 3">
    <name type="scientific">Corchorus capsularis</name>
    <name type="common">Jute</name>
    <dbReference type="NCBI Taxonomy" id="210143"/>
    <lineage>
        <taxon>Eukaryota</taxon>
        <taxon>Viridiplantae</taxon>
        <taxon>Streptophyta</taxon>
        <taxon>Embryophyta</taxon>
        <taxon>Tracheophyta</taxon>
        <taxon>Spermatophyta</taxon>
        <taxon>Magnoliopsida</taxon>
        <taxon>eudicotyledons</taxon>
        <taxon>Gunneridae</taxon>
        <taxon>Pentapetalae</taxon>
        <taxon>rosids</taxon>
        <taxon>malvids</taxon>
        <taxon>Malvales</taxon>
        <taxon>Malvaceae</taxon>
        <taxon>Grewioideae</taxon>
        <taxon>Apeibeae</taxon>
        <taxon>Corchorus</taxon>
    </lineage>
</organism>
<feature type="non-terminal residue" evidence="2">
    <location>
        <position position="1"/>
    </location>
</feature>